<dbReference type="GO" id="GO:0005789">
    <property type="term" value="C:endoplasmic reticulum membrane"/>
    <property type="evidence" value="ECO:0007669"/>
    <property type="project" value="UniProtKB-SubCell"/>
</dbReference>
<dbReference type="PANTHER" id="PTHR22760">
    <property type="entry name" value="GLYCOSYLTRANSFERASE"/>
    <property type="match status" value="1"/>
</dbReference>
<evidence type="ECO:0000256" key="12">
    <source>
        <dbReference type="RuleBase" id="RU363075"/>
    </source>
</evidence>
<keyword evidence="7 12" id="KW-0812">Transmembrane</keyword>
<dbReference type="GO" id="GO:0006506">
    <property type="term" value="P:GPI anchor biosynthetic process"/>
    <property type="evidence" value="ECO:0007669"/>
    <property type="project" value="UniProtKB-UniPathway"/>
</dbReference>
<feature type="transmembrane region" description="Helical" evidence="12">
    <location>
        <begin position="245"/>
        <end position="265"/>
    </location>
</feature>
<dbReference type="EMBL" id="LAZP02000324">
    <property type="protein sequence ID" value="PFH58137.1"/>
    <property type="molecule type" value="Genomic_DNA"/>
</dbReference>
<dbReference type="Proteomes" id="UP000037136">
    <property type="component" value="Unassembled WGS sequence"/>
</dbReference>
<feature type="transmembrane region" description="Helical" evidence="12">
    <location>
        <begin position="217"/>
        <end position="233"/>
    </location>
</feature>
<comment type="caution">
    <text evidence="13">The sequence shown here is derived from an EMBL/GenBank/DDBJ whole genome shotgun (WGS) entry which is preliminary data.</text>
</comment>
<keyword evidence="9 12" id="KW-1133">Transmembrane helix</keyword>
<comment type="function">
    <text evidence="11">Mannosyltransferase involved in glycosylphosphatidylinositol-anchor biosynthesis. Transfers the third mannose to Man2-GlcN-acyl-PI during GPI precursor assembly.</text>
</comment>
<evidence type="ECO:0000256" key="6">
    <source>
        <dbReference type="ARBA" id="ARBA00022679"/>
    </source>
</evidence>
<evidence type="ECO:0000256" key="9">
    <source>
        <dbReference type="ARBA" id="ARBA00022989"/>
    </source>
</evidence>
<dbReference type="EC" id="2.4.1.-" evidence="12"/>
<evidence type="ECO:0000256" key="5">
    <source>
        <dbReference type="ARBA" id="ARBA00022676"/>
    </source>
</evidence>
<keyword evidence="14" id="KW-1185">Reference proteome</keyword>
<organism evidence="13 14">
    <name type="scientific">Ophiocordyceps unilateralis</name>
    <name type="common">Zombie-ant fungus</name>
    <name type="synonym">Torrubia unilateralis</name>
    <dbReference type="NCBI Taxonomy" id="268505"/>
    <lineage>
        <taxon>Eukaryota</taxon>
        <taxon>Fungi</taxon>
        <taxon>Dikarya</taxon>
        <taxon>Ascomycota</taxon>
        <taxon>Pezizomycotina</taxon>
        <taxon>Sordariomycetes</taxon>
        <taxon>Hypocreomycetidae</taxon>
        <taxon>Hypocreales</taxon>
        <taxon>Ophiocordycipitaceae</taxon>
        <taxon>Ophiocordyceps</taxon>
    </lineage>
</organism>
<feature type="transmembrane region" description="Helical" evidence="12">
    <location>
        <begin position="396"/>
        <end position="414"/>
    </location>
</feature>
<comment type="pathway">
    <text evidence="2">Glycolipid biosynthesis; glycosylphosphatidylinositol-anchor biosynthesis.</text>
</comment>
<evidence type="ECO:0000313" key="14">
    <source>
        <dbReference type="Proteomes" id="UP000037136"/>
    </source>
</evidence>
<evidence type="ECO:0000256" key="2">
    <source>
        <dbReference type="ARBA" id="ARBA00004687"/>
    </source>
</evidence>
<feature type="transmembrane region" description="Helical" evidence="12">
    <location>
        <begin position="71"/>
        <end position="92"/>
    </location>
</feature>
<evidence type="ECO:0000256" key="10">
    <source>
        <dbReference type="ARBA" id="ARBA00023136"/>
    </source>
</evidence>
<dbReference type="STRING" id="268505.A0A2A9PB44"/>
<evidence type="ECO:0000256" key="3">
    <source>
        <dbReference type="ARBA" id="ARBA00006065"/>
    </source>
</evidence>
<dbReference type="Pfam" id="PF03901">
    <property type="entry name" value="Glyco_transf_22"/>
    <property type="match status" value="1"/>
</dbReference>
<dbReference type="PANTHER" id="PTHR22760:SF4">
    <property type="entry name" value="GPI MANNOSYLTRANSFERASE 3"/>
    <property type="match status" value="1"/>
</dbReference>
<evidence type="ECO:0000256" key="11">
    <source>
        <dbReference type="ARBA" id="ARBA00024708"/>
    </source>
</evidence>
<name>A0A2A9PB44_OPHUN</name>
<protein>
    <recommendedName>
        <fullName evidence="12">Mannosyltransferase</fullName>
        <ecNumber evidence="12">2.4.1.-</ecNumber>
    </recommendedName>
</protein>
<dbReference type="InterPro" id="IPR005599">
    <property type="entry name" value="GPI_mannosylTrfase"/>
</dbReference>
<keyword evidence="4" id="KW-0337">GPI-anchor biosynthesis</keyword>
<reference evidence="13 14" key="2">
    <citation type="journal article" date="2017" name="Sci. Rep.">
        <title>Ant-infecting Ophiocordyceps genomes reveal a high diversity of potential behavioral manipulation genes and a possible major role for enterotoxins.</title>
        <authorList>
            <person name="de Bekker C."/>
            <person name="Ohm R.A."/>
            <person name="Evans H.C."/>
            <person name="Brachmann A."/>
            <person name="Hughes D.P."/>
        </authorList>
    </citation>
    <scope>NUCLEOTIDE SEQUENCE [LARGE SCALE GENOMIC DNA]</scope>
    <source>
        <strain evidence="13 14">SC16a</strain>
    </source>
</reference>
<dbReference type="OrthoDB" id="416834at2759"/>
<keyword evidence="10 12" id="KW-0472">Membrane</keyword>
<comment type="similarity">
    <text evidence="3">Belongs to the glycosyltransferase 22 family. PIGB subfamily.</text>
</comment>
<reference evidence="13 14" key="1">
    <citation type="journal article" date="2015" name="BMC Genomics">
        <title>Gene expression during zombie ant biting behavior reflects the complexity underlying fungal parasitic behavioral manipulation.</title>
        <authorList>
            <person name="de Bekker C."/>
            <person name="Ohm R.A."/>
            <person name="Loreto R.G."/>
            <person name="Sebastian A."/>
            <person name="Albert I."/>
            <person name="Merrow M."/>
            <person name="Brachmann A."/>
            <person name="Hughes D.P."/>
        </authorList>
    </citation>
    <scope>NUCLEOTIDE SEQUENCE [LARGE SCALE GENOMIC DNA]</scope>
    <source>
        <strain evidence="13 14">SC16a</strain>
    </source>
</reference>
<sequence length="600" mass="67354">MADFWAHYSHNRRAMLVALVAVRLVNAWFIATFFQPDEFFQVLEPAWGLAFGPQTRPWLTWEWHHHLRSSLHPAVFALAYILSDTLSSWLPIGTALRTAIIMAAPKLLQAVFAALGDWYTWQLAVIIYGPDSTASLAVLLLQLFSPWQCYVSTRTFSNSVETTLTAMALYYWPWQLLSSAVSAKENPKPPDPLGPPIRRRASLCLAALAVVLRPTNVLIWASVVILALTRLTLRGSSPLTRSSVFALATDAVLCGGAVLAVSLVSDRLYFGSWTFPPLHWLHFNISQSLAVFYGRNPWHYYLVQGIPLLCTTSLPFTLWGLVRPPSEPVDRANTLRTLSATVSVTVGVLSLVSHKEVRFIYPLLPALNILTAPRVVSFFVSPTAPPSRTRPLRHRPYLFAALGINLCLAGYLSLLHQSAPLAVMAHLRHEYERLHPLSARLAPHATTQPPTDELFALFLMPCHSTPWRSHLVYPALDAHALSCEPPLHTRPGSAERASYRDEADRFYHDPLRFLRAELFAPGRALRAPRYVVAFEAVEPILLRFFFDTDEGRRLGVRRLRPVWTGFNGFFSEDSRRAGRMLVWLSSKHGCIVTHSRIAPA</sequence>
<dbReference type="UniPathway" id="UPA00196"/>
<feature type="transmembrane region" description="Helical" evidence="12">
    <location>
        <begin position="14"/>
        <end position="34"/>
    </location>
</feature>
<keyword evidence="8 12" id="KW-0256">Endoplasmic reticulum</keyword>
<comment type="subcellular location">
    <subcellularLocation>
        <location evidence="1 12">Endoplasmic reticulum membrane</location>
        <topology evidence="1 12">Multi-pass membrane protein</topology>
    </subcellularLocation>
</comment>
<evidence type="ECO:0000256" key="1">
    <source>
        <dbReference type="ARBA" id="ARBA00004477"/>
    </source>
</evidence>
<evidence type="ECO:0000256" key="8">
    <source>
        <dbReference type="ARBA" id="ARBA00022824"/>
    </source>
</evidence>
<dbReference type="AlphaFoldDB" id="A0A2A9PB44"/>
<feature type="transmembrane region" description="Helical" evidence="12">
    <location>
        <begin position="359"/>
        <end position="384"/>
    </location>
</feature>
<proteinExistence type="inferred from homology"/>
<evidence type="ECO:0000313" key="13">
    <source>
        <dbReference type="EMBL" id="PFH58137.1"/>
    </source>
</evidence>
<accession>A0A2A9PB44</accession>
<gene>
    <name evidence="13" type="ORF">XA68_14116</name>
</gene>
<evidence type="ECO:0000256" key="7">
    <source>
        <dbReference type="ARBA" id="ARBA00022692"/>
    </source>
</evidence>
<dbReference type="GO" id="GO:0000026">
    <property type="term" value="F:alpha-1,2-mannosyltransferase activity"/>
    <property type="evidence" value="ECO:0007669"/>
    <property type="project" value="TreeGrafter"/>
</dbReference>
<keyword evidence="6" id="KW-0808">Transferase</keyword>
<feature type="transmembrane region" description="Helical" evidence="12">
    <location>
        <begin position="298"/>
        <end position="322"/>
    </location>
</feature>
<evidence type="ECO:0000256" key="4">
    <source>
        <dbReference type="ARBA" id="ARBA00022502"/>
    </source>
</evidence>
<feature type="transmembrane region" description="Helical" evidence="12">
    <location>
        <begin position="334"/>
        <end position="353"/>
    </location>
</feature>
<keyword evidence="5 12" id="KW-0328">Glycosyltransferase</keyword>